<evidence type="ECO:0000256" key="1">
    <source>
        <dbReference type="ARBA" id="ARBA00001974"/>
    </source>
</evidence>
<feature type="region of interest" description="Disordered" evidence="6">
    <location>
        <begin position="624"/>
        <end position="660"/>
    </location>
</feature>
<feature type="domain" description="Acyl-CoA oxidase C-alpha1" evidence="8">
    <location>
        <begin position="293"/>
        <end position="437"/>
    </location>
</feature>
<sequence>MKPPQAPGTIGAADAHRGTEPTLRELTYILFDRDDRGRLHGVWRDLIAHESFHHRPGLSAQERTALSYARLQQVNAALGDPRELTLDPRKLAGLHEWTGFLDGGLCTLESIHYNLFLGSLLDHQDPAGPRDLTDYTSMRRTGTFLCTELEHGNDAALLETTAAHDRATGGFVLHTPNPGAQKFMPNTSTTGGPKSALVAARLLTDGQDQGVCLFLVPLSDEFGHLPGIHVRRLPARPGTPVDHCVTAFDQVRLPREALLEGPHGRLGADGTLVSGLGNPRRRFLQTISRVTTGKLCMSAGTLGMARAALSIAVRHSGTRLIAGAKAGLRIPIADHRSHHGRLLGSLATAYAMTFLHRSVVDRWTCHAPGEREETERLVAIAKGWITWQARAIVVECRERCGAHGLFSHNGLSDLASNIEGGITAEGDNLVIWVKAASEMVFGHVVDRGGHQPHAAEERPLEDLSYLRELYAHLEAIWQDRARTAMRQGRRGDPLARWNSASASGLEMVAAHARLQAADAFLAAAASAAEPRTRLLLEDLCRLFLLQELGRHTGDLLSEGRLTPGHVRGLQGAVDRTVENLAPHLALLAEAFDLPEEYLKSVPIAQGRHAVGLDEFLSHDTGHDIWAPQASASPGPGPGEQGHSPLPALSPRLSADTVPGR</sequence>
<dbReference type="Proteomes" id="UP000236178">
    <property type="component" value="Unassembled WGS sequence"/>
</dbReference>
<dbReference type="Gene3D" id="2.40.110.10">
    <property type="entry name" value="Butyryl-CoA Dehydrogenase, subunit A, domain 2"/>
    <property type="match status" value="1"/>
</dbReference>
<dbReference type="InterPro" id="IPR055060">
    <property type="entry name" value="ACOX_C_alpha1"/>
</dbReference>
<evidence type="ECO:0000256" key="6">
    <source>
        <dbReference type="SAM" id="MobiDB-lite"/>
    </source>
</evidence>
<reference evidence="9 10" key="1">
    <citation type="submission" date="2017-12" db="EMBL/GenBank/DDBJ databases">
        <title>Streptomyces populusis sp. nov., a novel endophytic actinobacterium isolated from stems of Populus adenopoda Maxim.</title>
        <authorList>
            <person name="Wang Z."/>
        </authorList>
    </citation>
    <scope>NUCLEOTIDE SEQUENCE [LARGE SCALE GENOMIC DNA]</scope>
    <source>
        <strain evidence="9 10">A249</strain>
    </source>
</reference>
<evidence type="ECO:0000256" key="4">
    <source>
        <dbReference type="ARBA" id="ARBA00022827"/>
    </source>
</evidence>
<protein>
    <submittedName>
        <fullName evidence="9">Acyl-CoA oxidase</fullName>
    </submittedName>
</protein>
<evidence type="ECO:0000313" key="10">
    <source>
        <dbReference type="Proteomes" id="UP000236178"/>
    </source>
</evidence>
<keyword evidence="5" id="KW-0560">Oxidoreductase</keyword>
<dbReference type="SUPFAM" id="SSF56645">
    <property type="entry name" value="Acyl-CoA dehydrogenase NM domain-like"/>
    <property type="match status" value="1"/>
</dbReference>
<dbReference type="InterPro" id="IPR009100">
    <property type="entry name" value="AcylCoA_DH/oxidase_NM_dom_sf"/>
</dbReference>
<dbReference type="PIRSF" id="PIRSF000168">
    <property type="entry name" value="Acyl-CoA_oxidase"/>
    <property type="match status" value="1"/>
</dbReference>
<dbReference type="SUPFAM" id="SSF47203">
    <property type="entry name" value="Acyl-CoA dehydrogenase C-terminal domain-like"/>
    <property type="match status" value="2"/>
</dbReference>
<evidence type="ECO:0000256" key="2">
    <source>
        <dbReference type="ARBA" id="ARBA00006288"/>
    </source>
</evidence>
<evidence type="ECO:0000256" key="5">
    <source>
        <dbReference type="ARBA" id="ARBA00023002"/>
    </source>
</evidence>
<dbReference type="GO" id="GO:0033540">
    <property type="term" value="P:fatty acid beta-oxidation using acyl-CoA oxidase"/>
    <property type="evidence" value="ECO:0007669"/>
    <property type="project" value="TreeGrafter"/>
</dbReference>
<dbReference type="InterPro" id="IPR002655">
    <property type="entry name" value="Acyl-CoA_oxidase_C"/>
</dbReference>
<dbReference type="EMBL" id="PJOS01000179">
    <property type="protein sequence ID" value="PKT67397.1"/>
    <property type="molecule type" value="Genomic_DNA"/>
</dbReference>
<evidence type="ECO:0000259" key="8">
    <source>
        <dbReference type="Pfam" id="PF22924"/>
    </source>
</evidence>
<name>A0A2I0SBS8_9ACTN</name>
<feature type="domain" description="Acyl-CoA oxidase C-terminal" evidence="7">
    <location>
        <begin position="480"/>
        <end position="601"/>
    </location>
</feature>
<dbReference type="GO" id="GO:0005504">
    <property type="term" value="F:fatty acid binding"/>
    <property type="evidence" value="ECO:0007669"/>
    <property type="project" value="TreeGrafter"/>
</dbReference>
<dbReference type="PANTHER" id="PTHR10909">
    <property type="entry name" value="ELECTRON TRANSPORT OXIDOREDUCTASE"/>
    <property type="match status" value="1"/>
</dbReference>
<gene>
    <name evidence="9" type="ORF">CW362_40710</name>
</gene>
<dbReference type="Pfam" id="PF22924">
    <property type="entry name" value="ACOX_C_alpha1"/>
    <property type="match status" value="1"/>
</dbReference>
<keyword evidence="4" id="KW-0274">FAD</keyword>
<comment type="similarity">
    <text evidence="2">Belongs to the acyl-CoA oxidase family.</text>
</comment>
<evidence type="ECO:0000259" key="7">
    <source>
        <dbReference type="Pfam" id="PF01756"/>
    </source>
</evidence>
<dbReference type="OrthoDB" id="1144545at2"/>
<comment type="cofactor">
    <cofactor evidence="1">
        <name>FAD</name>
        <dbReference type="ChEBI" id="CHEBI:57692"/>
    </cofactor>
</comment>
<organism evidence="9 10">
    <name type="scientific">Streptomyces populi</name>
    <dbReference type="NCBI Taxonomy" id="2058924"/>
    <lineage>
        <taxon>Bacteria</taxon>
        <taxon>Bacillati</taxon>
        <taxon>Actinomycetota</taxon>
        <taxon>Actinomycetes</taxon>
        <taxon>Kitasatosporales</taxon>
        <taxon>Streptomycetaceae</taxon>
        <taxon>Streptomyces</taxon>
    </lineage>
</organism>
<evidence type="ECO:0000313" key="9">
    <source>
        <dbReference type="EMBL" id="PKT67397.1"/>
    </source>
</evidence>
<dbReference type="GO" id="GO:0003997">
    <property type="term" value="F:acyl-CoA oxidase activity"/>
    <property type="evidence" value="ECO:0007669"/>
    <property type="project" value="InterPro"/>
</dbReference>
<dbReference type="Gene3D" id="1.20.140.10">
    <property type="entry name" value="Butyryl-CoA Dehydrogenase, subunit A, domain 3"/>
    <property type="match status" value="2"/>
</dbReference>
<dbReference type="GO" id="GO:0071949">
    <property type="term" value="F:FAD binding"/>
    <property type="evidence" value="ECO:0007669"/>
    <property type="project" value="InterPro"/>
</dbReference>
<dbReference type="GO" id="GO:0055088">
    <property type="term" value="P:lipid homeostasis"/>
    <property type="evidence" value="ECO:0007669"/>
    <property type="project" value="TreeGrafter"/>
</dbReference>
<dbReference type="InterPro" id="IPR036250">
    <property type="entry name" value="AcylCo_DH-like_C"/>
</dbReference>
<dbReference type="AlphaFoldDB" id="A0A2I0SBS8"/>
<proteinExistence type="inferred from homology"/>
<keyword evidence="10" id="KW-1185">Reference proteome</keyword>
<dbReference type="Pfam" id="PF01756">
    <property type="entry name" value="ACOX"/>
    <property type="match status" value="1"/>
</dbReference>
<accession>A0A2I0SBS8</accession>
<keyword evidence="3" id="KW-0285">Flavoprotein</keyword>
<dbReference type="PANTHER" id="PTHR10909:SF382">
    <property type="entry name" value="ACYL-COENZYME A OXIDASE"/>
    <property type="match status" value="1"/>
</dbReference>
<dbReference type="InterPro" id="IPR012258">
    <property type="entry name" value="Acyl-CoA_oxidase"/>
</dbReference>
<dbReference type="InterPro" id="IPR046373">
    <property type="entry name" value="Acyl-CoA_Oxase/DH_mid-dom_sf"/>
</dbReference>
<evidence type="ECO:0000256" key="3">
    <source>
        <dbReference type="ARBA" id="ARBA00022630"/>
    </source>
</evidence>
<comment type="caution">
    <text evidence="9">The sequence shown here is derived from an EMBL/GenBank/DDBJ whole genome shotgun (WGS) entry which is preliminary data.</text>
</comment>